<feature type="compositionally biased region" description="Polar residues" evidence="1">
    <location>
        <begin position="511"/>
        <end position="523"/>
    </location>
</feature>
<gene>
    <name evidence="2" type="ORF">FGG08_002751</name>
</gene>
<proteinExistence type="predicted"/>
<feature type="compositionally biased region" description="Polar residues" evidence="1">
    <location>
        <begin position="383"/>
        <end position="403"/>
    </location>
</feature>
<feature type="compositionally biased region" description="Pro residues" evidence="1">
    <location>
        <begin position="182"/>
        <end position="196"/>
    </location>
</feature>
<dbReference type="AlphaFoldDB" id="A0A9P8L483"/>
<dbReference type="EMBL" id="JAGHQL010000044">
    <property type="protein sequence ID" value="KAH0542891.1"/>
    <property type="molecule type" value="Genomic_DNA"/>
</dbReference>
<feature type="region of interest" description="Disordered" evidence="1">
    <location>
        <begin position="126"/>
        <end position="247"/>
    </location>
</feature>
<feature type="compositionally biased region" description="Low complexity" evidence="1">
    <location>
        <begin position="903"/>
        <end position="936"/>
    </location>
</feature>
<protein>
    <submittedName>
        <fullName evidence="2">Uncharacterized protein</fullName>
    </submittedName>
</protein>
<name>A0A9P8L483_9PEZI</name>
<feature type="compositionally biased region" description="Basic residues" evidence="1">
    <location>
        <begin position="131"/>
        <end position="148"/>
    </location>
</feature>
<feature type="compositionally biased region" description="Low complexity" evidence="1">
    <location>
        <begin position="727"/>
        <end position="737"/>
    </location>
</feature>
<dbReference type="OrthoDB" id="5369729at2759"/>
<feature type="region of interest" description="Disordered" evidence="1">
    <location>
        <begin position="368"/>
        <end position="563"/>
    </location>
</feature>
<keyword evidence="3" id="KW-1185">Reference proteome</keyword>
<accession>A0A9P8L483</accession>
<organism evidence="2 3">
    <name type="scientific">Glutinoglossum americanum</name>
    <dbReference type="NCBI Taxonomy" id="1670608"/>
    <lineage>
        <taxon>Eukaryota</taxon>
        <taxon>Fungi</taxon>
        <taxon>Dikarya</taxon>
        <taxon>Ascomycota</taxon>
        <taxon>Pezizomycotina</taxon>
        <taxon>Geoglossomycetes</taxon>
        <taxon>Geoglossales</taxon>
        <taxon>Geoglossaceae</taxon>
        <taxon>Glutinoglossum</taxon>
    </lineage>
</organism>
<evidence type="ECO:0000313" key="3">
    <source>
        <dbReference type="Proteomes" id="UP000698800"/>
    </source>
</evidence>
<evidence type="ECO:0000313" key="2">
    <source>
        <dbReference type="EMBL" id="KAH0542891.1"/>
    </source>
</evidence>
<evidence type="ECO:0000256" key="1">
    <source>
        <dbReference type="SAM" id="MobiDB-lite"/>
    </source>
</evidence>
<dbReference type="Proteomes" id="UP000698800">
    <property type="component" value="Unassembled WGS sequence"/>
</dbReference>
<feature type="compositionally biased region" description="Polar residues" evidence="1">
    <location>
        <begin position="582"/>
        <end position="622"/>
    </location>
</feature>
<comment type="caution">
    <text evidence="2">The sequence shown here is derived from an EMBL/GenBank/DDBJ whole genome shotgun (WGS) entry which is preliminary data.</text>
</comment>
<feature type="region of interest" description="Disordered" evidence="1">
    <location>
        <begin position="582"/>
        <end position="625"/>
    </location>
</feature>
<feature type="region of interest" description="Disordered" evidence="1">
    <location>
        <begin position="339"/>
        <end position="358"/>
    </location>
</feature>
<sequence>MAIPIAVLVDVGPTASSLADHGVIRERSNCPQLLPLQVQRPLRAELAMPATSHLNQQPTYITPHRRRQSRDAIDIEKHRISTFVPSGSQQSRQTVADQISERDYSKIRLGLAPHIVQQETSNNANYNISQNHHHHNSQQPPRRKHTRRGSLIAPSGIPVPPTLKEQPINKRPISSSHQSIEPPSPPSRPYISPPSGRPDFELRSPQQNRRAPASRSSHGVATSTGPPPALSTQRPYPTDTPRRSWNPADFAFAQQALSQTGLVGLGTGNRSSGAIAAEQFGKVNEGNEMNVHRDSIENSKLPRLNHSRLHEDMNGRAVLHYGEDLLEDDRDRTLRALEGDFTSNGDEGQKSHGESEGSEDVFLNMARSNSTLGDTSGRRRSRLPTTASHRQSLPPNSFSSPLTRPSHDPNEPDVPSLARHAVDDSWQHQHIRKQSQTGSPAPHFRTPARDHTHATPPHPGDDVSRVRGLGLTPRASFSRSGTRETSPESNGSYPQRPSAPDAPGGVRTPVYRQSNLGLTSSHVDSPPLPDHSTSALDQNGKPATPRADGTESTASTNAPSTVWDELDDLKSRIRNLELGKLSASSGQAMSNVSGDRPWTANTTVTTLSSSPQRGRGNSTSPSGPAALGTPGLANVHPLLHAALSKTKDLVNPDVFKALEAAASDALSIAAAMGSASQYNGISVAHSVIGSGGLGSLASDRQLRRKADSMCRSLTELCLALSENRPEQSSSSNNQIQQYQRPASRDRPTGNQHEVRPDSAMHLRLRGASQEPEGLGGINGLGRPSPRTASRLEARRTSMYGLNGSGSISNGNSPRGQEIATPTQPSAPTPNRLGRTSTVLLRNRHGDFDDYDDRDGSFRAPSRATTDIGYLRNSPREHTSHPPPPDRTSLSTQSSLPIRRHQISASVSSSSTPPIPSNLSYNSSNNNSNTTQSTARSRLLDRSSHLSSPGTYESNNSSSNNIQSREEKGGITGRLRTASLGISGAIPRRFRQTQVAGGEGMVGVGEGRYER</sequence>
<feature type="compositionally biased region" description="Polar residues" evidence="1">
    <location>
        <begin position="550"/>
        <end position="560"/>
    </location>
</feature>
<reference evidence="2" key="1">
    <citation type="submission" date="2021-03" db="EMBL/GenBank/DDBJ databases">
        <title>Comparative genomics and phylogenomic investigation of the class Geoglossomycetes provide insights into ecological specialization and systematics.</title>
        <authorList>
            <person name="Melie T."/>
            <person name="Pirro S."/>
            <person name="Miller A.N."/>
            <person name="Quandt A."/>
        </authorList>
    </citation>
    <scope>NUCLEOTIDE SEQUENCE</scope>
    <source>
        <strain evidence="2">GBOQ0MN5Z8</strain>
    </source>
</reference>
<feature type="compositionally biased region" description="Polar residues" evidence="1">
    <location>
        <begin position="204"/>
        <end position="235"/>
    </location>
</feature>
<feature type="compositionally biased region" description="Low complexity" evidence="1">
    <location>
        <begin position="800"/>
        <end position="812"/>
    </location>
</feature>
<feature type="compositionally biased region" description="Basic and acidic residues" evidence="1">
    <location>
        <begin position="447"/>
        <end position="465"/>
    </location>
</feature>
<feature type="compositionally biased region" description="Basic and acidic residues" evidence="1">
    <location>
        <begin position="742"/>
        <end position="760"/>
    </location>
</feature>
<feature type="region of interest" description="Disordered" evidence="1">
    <location>
        <begin position="797"/>
        <end position="972"/>
    </location>
</feature>
<feature type="region of interest" description="Disordered" evidence="1">
    <location>
        <begin position="722"/>
        <end position="760"/>
    </location>
</feature>